<keyword evidence="6" id="KW-0067">ATP-binding</keyword>
<feature type="domain" description="Serine/threonine-protein kinase haspin C-terminal" evidence="10">
    <location>
        <begin position="600"/>
        <end position="721"/>
    </location>
</feature>
<feature type="compositionally biased region" description="Polar residues" evidence="9">
    <location>
        <begin position="114"/>
        <end position="127"/>
    </location>
</feature>
<evidence type="ECO:0000256" key="6">
    <source>
        <dbReference type="ARBA" id="ARBA00022840"/>
    </source>
</evidence>
<dbReference type="PANTHER" id="PTHR24419:SF18">
    <property type="entry name" value="SERINE_THREONINE-PROTEIN KINASE HASPIN"/>
    <property type="match status" value="1"/>
</dbReference>
<reference evidence="11" key="1">
    <citation type="journal article" date="2020" name="Stud. Mycol.">
        <title>101 Dothideomycetes genomes: a test case for predicting lifestyles and emergence of pathogens.</title>
        <authorList>
            <person name="Haridas S."/>
            <person name="Albert R."/>
            <person name="Binder M."/>
            <person name="Bloem J."/>
            <person name="Labutti K."/>
            <person name="Salamov A."/>
            <person name="Andreopoulos B."/>
            <person name="Baker S."/>
            <person name="Barry K."/>
            <person name="Bills G."/>
            <person name="Bluhm B."/>
            <person name="Cannon C."/>
            <person name="Castanera R."/>
            <person name="Culley D."/>
            <person name="Daum C."/>
            <person name="Ezra D."/>
            <person name="Gonzalez J."/>
            <person name="Henrissat B."/>
            <person name="Kuo A."/>
            <person name="Liang C."/>
            <person name="Lipzen A."/>
            <person name="Lutzoni F."/>
            <person name="Magnuson J."/>
            <person name="Mondo S."/>
            <person name="Nolan M."/>
            <person name="Ohm R."/>
            <person name="Pangilinan J."/>
            <person name="Park H.-J."/>
            <person name="Ramirez L."/>
            <person name="Alfaro M."/>
            <person name="Sun H."/>
            <person name="Tritt A."/>
            <person name="Yoshinaga Y."/>
            <person name="Zwiers L.-H."/>
            <person name="Turgeon B."/>
            <person name="Goodwin S."/>
            <person name="Spatafora J."/>
            <person name="Crous P."/>
            <person name="Grigoriev I."/>
        </authorList>
    </citation>
    <scope>NUCLEOTIDE SEQUENCE</scope>
    <source>
        <strain evidence="11">Tuck. ex Michener</strain>
    </source>
</reference>
<dbReference type="InterPro" id="IPR024604">
    <property type="entry name" value="GSG2_C"/>
</dbReference>
<dbReference type="EMBL" id="ML991889">
    <property type="protein sequence ID" value="KAF2228818.1"/>
    <property type="molecule type" value="Genomic_DNA"/>
</dbReference>
<name>A0A6A6GTD1_VIRVR</name>
<gene>
    <name evidence="11" type="ORF">EV356DRAFT_571597</name>
</gene>
<evidence type="ECO:0000256" key="8">
    <source>
        <dbReference type="ARBA" id="ARBA00048679"/>
    </source>
</evidence>
<feature type="compositionally biased region" description="Pro residues" evidence="9">
    <location>
        <begin position="302"/>
        <end position="312"/>
    </location>
</feature>
<feature type="compositionally biased region" description="Basic residues" evidence="9">
    <location>
        <begin position="313"/>
        <end position="322"/>
    </location>
</feature>
<keyword evidence="5" id="KW-0418">Kinase</keyword>
<evidence type="ECO:0000256" key="1">
    <source>
        <dbReference type="ARBA" id="ARBA00012513"/>
    </source>
</evidence>
<dbReference type="Gene3D" id="1.10.510.10">
    <property type="entry name" value="Transferase(Phosphotransferase) domain 1"/>
    <property type="match status" value="1"/>
</dbReference>
<evidence type="ECO:0000259" key="10">
    <source>
        <dbReference type="SMART" id="SM01331"/>
    </source>
</evidence>
<dbReference type="GO" id="GO:0005737">
    <property type="term" value="C:cytoplasm"/>
    <property type="evidence" value="ECO:0007669"/>
    <property type="project" value="TreeGrafter"/>
</dbReference>
<comment type="catalytic activity">
    <reaction evidence="7">
        <text>L-threonyl-[protein] + ATP = O-phospho-L-threonyl-[protein] + ADP + H(+)</text>
        <dbReference type="Rhea" id="RHEA:46608"/>
        <dbReference type="Rhea" id="RHEA-COMP:11060"/>
        <dbReference type="Rhea" id="RHEA-COMP:11605"/>
        <dbReference type="ChEBI" id="CHEBI:15378"/>
        <dbReference type="ChEBI" id="CHEBI:30013"/>
        <dbReference type="ChEBI" id="CHEBI:30616"/>
        <dbReference type="ChEBI" id="CHEBI:61977"/>
        <dbReference type="ChEBI" id="CHEBI:456216"/>
        <dbReference type="EC" id="2.7.11.1"/>
    </reaction>
</comment>
<feature type="compositionally biased region" description="Low complexity" evidence="9">
    <location>
        <begin position="323"/>
        <end position="333"/>
    </location>
</feature>
<dbReference type="GO" id="GO:0035556">
    <property type="term" value="P:intracellular signal transduction"/>
    <property type="evidence" value="ECO:0007669"/>
    <property type="project" value="TreeGrafter"/>
</dbReference>
<feature type="region of interest" description="Disordered" evidence="9">
    <location>
        <begin position="422"/>
        <end position="447"/>
    </location>
</feature>
<keyword evidence="12" id="KW-1185">Reference proteome</keyword>
<feature type="compositionally biased region" description="Polar residues" evidence="9">
    <location>
        <begin position="201"/>
        <end position="213"/>
    </location>
</feature>
<dbReference type="OrthoDB" id="21018at2759"/>
<dbReference type="SMART" id="SM01331">
    <property type="entry name" value="DUF3635"/>
    <property type="match status" value="1"/>
</dbReference>
<sequence>MARLQTYGKVRRRQIRPIFDFSSPEKDEKKALEDQAITQVASDLKELHLTGSILGERQSRQFQEENILAPRSANASSQRSLCREPKDEQSDDQEKENDLTPSHHEIAIWEKPQFNDNTTQRTRSNTLRKGPVETRAHHDSVDNGEKRESLPSSESQKQPTLHSKTGERACRRSRKIRTPEAGPDIPLRRRARNPESRAKSPASSPQSEQSTPPDYQDIPEHIKLLATHADAILPFSDFANSLSNFHLSKIAEASYSEVYRLGTTSTTISPHPRSRSRHSPRNPQPPTTTTPSTAAVLKLIPLKPPPPPPSPRPHPRTSKSKSQKTQSTIKTTTHSPSPRTDFMTAPHALISELTLLRLLTPIPGFTAFRSLRLLQGCPPPRFIAAYRAHRAQRTAELRAAVGEAGLEEAVEREFGFPEAGAVFPAKDGDGEGGGEVVGEGSGEGDGDGDGYVEGQWWAVLEMADAGTDLEGWRVGDVLAAWDVFWRVAIAVGKGEASVGFEHRDLHAGNVCVKRVPRRGEESQTSVEEDGGEKEEVVVVVVEQSKCLRARDGVDLERKLGFTDVEVTVIDYTNSRAEVPEEEAKRWGVEEVAYKNLEEELDVFETRPKFGYQYRIPRFMRDLVLKDSDPDAQSLSSEMKKRTVMKRENPSWREYHPKTNLLWLHFLLTELMDWTKDIREETRKNYSVSKKRGNVESTFKGRDREDVRRGLKELDLESKLLKVAGMLMPQVLLKSTLNSVSDLIEVAWRAGWLEADDILQ</sequence>
<feature type="compositionally biased region" description="Basic and acidic residues" evidence="9">
    <location>
        <begin position="130"/>
        <end position="149"/>
    </location>
</feature>
<organism evidence="11 12">
    <name type="scientific">Viridothelium virens</name>
    <name type="common">Speckled blister lichen</name>
    <name type="synonym">Trypethelium virens</name>
    <dbReference type="NCBI Taxonomy" id="1048519"/>
    <lineage>
        <taxon>Eukaryota</taxon>
        <taxon>Fungi</taxon>
        <taxon>Dikarya</taxon>
        <taxon>Ascomycota</taxon>
        <taxon>Pezizomycotina</taxon>
        <taxon>Dothideomycetes</taxon>
        <taxon>Dothideomycetes incertae sedis</taxon>
        <taxon>Trypetheliales</taxon>
        <taxon>Trypetheliaceae</taxon>
        <taxon>Viridothelium</taxon>
    </lineage>
</organism>
<evidence type="ECO:0000256" key="9">
    <source>
        <dbReference type="SAM" id="MobiDB-lite"/>
    </source>
</evidence>
<proteinExistence type="predicted"/>
<evidence type="ECO:0000256" key="7">
    <source>
        <dbReference type="ARBA" id="ARBA00047899"/>
    </source>
</evidence>
<evidence type="ECO:0000256" key="4">
    <source>
        <dbReference type="ARBA" id="ARBA00022741"/>
    </source>
</evidence>
<comment type="catalytic activity">
    <reaction evidence="8">
        <text>L-seryl-[protein] + ATP = O-phospho-L-seryl-[protein] + ADP + H(+)</text>
        <dbReference type="Rhea" id="RHEA:17989"/>
        <dbReference type="Rhea" id="RHEA-COMP:9863"/>
        <dbReference type="Rhea" id="RHEA-COMP:11604"/>
        <dbReference type="ChEBI" id="CHEBI:15378"/>
        <dbReference type="ChEBI" id="CHEBI:29999"/>
        <dbReference type="ChEBI" id="CHEBI:30616"/>
        <dbReference type="ChEBI" id="CHEBI:83421"/>
        <dbReference type="ChEBI" id="CHEBI:456216"/>
        <dbReference type="EC" id="2.7.11.1"/>
    </reaction>
</comment>
<feature type="compositionally biased region" description="Gly residues" evidence="9">
    <location>
        <begin position="431"/>
        <end position="441"/>
    </location>
</feature>
<feature type="compositionally biased region" description="Basic and acidic residues" evidence="9">
    <location>
        <begin position="96"/>
        <end position="108"/>
    </location>
</feature>
<dbReference type="Proteomes" id="UP000800092">
    <property type="component" value="Unassembled WGS sequence"/>
</dbReference>
<protein>
    <recommendedName>
        <fullName evidence="1">non-specific serine/threonine protein kinase</fullName>
        <ecNumber evidence="1">2.7.11.1</ecNumber>
    </recommendedName>
</protein>
<dbReference type="Gene3D" id="3.30.200.20">
    <property type="entry name" value="Phosphorylase Kinase, domain 1"/>
    <property type="match status" value="1"/>
</dbReference>
<dbReference type="GO" id="GO:0000278">
    <property type="term" value="P:mitotic cell cycle"/>
    <property type="evidence" value="ECO:0007669"/>
    <property type="project" value="TreeGrafter"/>
</dbReference>
<feature type="region of interest" description="Disordered" evidence="9">
    <location>
        <begin position="264"/>
        <end position="341"/>
    </location>
</feature>
<dbReference type="PANTHER" id="PTHR24419">
    <property type="entry name" value="INTERLEUKIN-1 RECEPTOR-ASSOCIATED KINASE"/>
    <property type="match status" value="1"/>
</dbReference>
<evidence type="ECO:0000256" key="3">
    <source>
        <dbReference type="ARBA" id="ARBA00022679"/>
    </source>
</evidence>
<feature type="region of interest" description="Disordered" evidence="9">
    <location>
        <begin position="56"/>
        <end position="216"/>
    </location>
</feature>
<dbReference type="AlphaFoldDB" id="A0A6A6GTD1"/>
<evidence type="ECO:0000256" key="2">
    <source>
        <dbReference type="ARBA" id="ARBA00022527"/>
    </source>
</evidence>
<evidence type="ECO:0000313" key="11">
    <source>
        <dbReference type="EMBL" id="KAF2228818.1"/>
    </source>
</evidence>
<keyword evidence="4" id="KW-0547">Nucleotide-binding</keyword>
<dbReference type="GO" id="GO:0072354">
    <property type="term" value="F:histone H3T3 kinase activity"/>
    <property type="evidence" value="ECO:0007669"/>
    <property type="project" value="TreeGrafter"/>
</dbReference>
<feature type="compositionally biased region" description="Low complexity" evidence="9">
    <location>
        <begin position="289"/>
        <end position="301"/>
    </location>
</feature>
<dbReference type="EC" id="2.7.11.1" evidence="1"/>
<evidence type="ECO:0000256" key="5">
    <source>
        <dbReference type="ARBA" id="ARBA00022777"/>
    </source>
</evidence>
<accession>A0A6A6GTD1</accession>
<evidence type="ECO:0000313" key="12">
    <source>
        <dbReference type="Proteomes" id="UP000800092"/>
    </source>
</evidence>
<dbReference type="Pfam" id="PF12330">
    <property type="entry name" value="Haspin_kinase"/>
    <property type="match status" value="1"/>
</dbReference>
<dbReference type="GO" id="GO:0005634">
    <property type="term" value="C:nucleus"/>
    <property type="evidence" value="ECO:0007669"/>
    <property type="project" value="TreeGrafter"/>
</dbReference>
<keyword evidence="2" id="KW-0723">Serine/threonine-protein kinase</keyword>
<keyword evidence="3" id="KW-0808">Transferase</keyword>
<dbReference type="GO" id="GO:0005524">
    <property type="term" value="F:ATP binding"/>
    <property type="evidence" value="ECO:0007669"/>
    <property type="project" value="UniProtKB-KW"/>
</dbReference>
<feature type="compositionally biased region" description="Polar residues" evidence="9">
    <location>
        <begin position="150"/>
        <end position="163"/>
    </location>
</feature>